<dbReference type="Pfam" id="PF22766">
    <property type="entry name" value="ZW10_C2"/>
    <property type="match status" value="1"/>
</dbReference>
<evidence type="ECO:0000313" key="4">
    <source>
        <dbReference type="Proteomes" id="UP000887574"/>
    </source>
</evidence>
<feature type="domain" description="Centromere/kinetochore protein zw10 C-terminal" evidence="2">
    <location>
        <begin position="433"/>
        <end position="564"/>
    </location>
</feature>
<feature type="domain" description="Centromere/kinetochore protein zw10 middle" evidence="1">
    <location>
        <begin position="298"/>
        <end position="377"/>
    </location>
</feature>
<evidence type="ECO:0000313" key="5">
    <source>
        <dbReference type="WBParaSite" id="jg25607"/>
    </source>
</evidence>
<dbReference type="InterPro" id="IPR048343">
    <property type="entry name" value="ZW10_C"/>
</dbReference>
<dbReference type="InterPro" id="IPR048344">
    <property type="entry name" value="Zw10_middle"/>
</dbReference>
<feature type="domain" description="ZW10 C-terminal helical" evidence="3">
    <location>
        <begin position="588"/>
        <end position="702"/>
    </location>
</feature>
<dbReference type="GO" id="GO:1990423">
    <property type="term" value="C:RZZ complex"/>
    <property type="evidence" value="ECO:0007669"/>
    <property type="project" value="TreeGrafter"/>
</dbReference>
<evidence type="ECO:0000259" key="1">
    <source>
        <dbReference type="Pfam" id="PF20665"/>
    </source>
</evidence>
<dbReference type="WBParaSite" id="jg25607">
    <property type="protein sequence ID" value="jg25607"/>
    <property type="gene ID" value="jg25607"/>
</dbReference>
<dbReference type="GO" id="GO:0005737">
    <property type="term" value="C:cytoplasm"/>
    <property type="evidence" value="ECO:0007669"/>
    <property type="project" value="GOC"/>
</dbReference>
<proteinExistence type="predicted"/>
<dbReference type="Pfam" id="PF20665">
    <property type="entry name" value="Zw10_middle"/>
    <property type="match status" value="1"/>
</dbReference>
<dbReference type="Pfam" id="PF20666">
    <property type="entry name" value="ZW10_C"/>
    <property type="match status" value="1"/>
</dbReference>
<dbReference type="GO" id="GO:0006888">
    <property type="term" value="P:endoplasmic reticulum to Golgi vesicle-mediated transport"/>
    <property type="evidence" value="ECO:0007669"/>
    <property type="project" value="TreeGrafter"/>
</dbReference>
<dbReference type="InterPro" id="IPR055148">
    <property type="entry name" value="ZW10_C_2"/>
</dbReference>
<dbReference type="Proteomes" id="UP000887574">
    <property type="component" value="Unplaced"/>
</dbReference>
<dbReference type="AlphaFoldDB" id="A0A915E0D9"/>
<dbReference type="PANTHER" id="PTHR12205">
    <property type="entry name" value="CENTROMERE/KINETOCHORE PROTEIN ZW10"/>
    <property type="match status" value="1"/>
</dbReference>
<dbReference type="GO" id="GO:0007094">
    <property type="term" value="P:mitotic spindle assembly checkpoint signaling"/>
    <property type="evidence" value="ECO:0007669"/>
    <property type="project" value="TreeGrafter"/>
</dbReference>
<name>A0A915E0D9_9BILA</name>
<protein>
    <submittedName>
        <fullName evidence="5">Uncharacterized protein</fullName>
    </submittedName>
</protein>
<reference evidence="5" key="1">
    <citation type="submission" date="2022-11" db="UniProtKB">
        <authorList>
            <consortium name="WormBaseParasite"/>
        </authorList>
    </citation>
    <scope>IDENTIFICATION</scope>
</reference>
<sequence length="703" mass="80031">MMSMTDESVHEASSAFEHDSFLLDNQIAKLEQDVSKSLNEIAKVFEMKYRDFAPQFLRVKNLQCKLVDTEKNLSQIVEEAPTKKLCVIRDFIDRLSVLNEMEAQLNTLWLGSSNGKADSLADATTILRLEKLVNGLESDESEAVNDRILPLIFNEIAARKSELVMLMDEFYKEFLQFPDIERVNPGMEQMVIKCVSIKSVSDNLTAMKKLGEFESRLEEFVDAVWKLFCTKMIHSVDPFSLMTFRANEYSDTVVFSVAKSITEAKNPDPKAVFQALEEFFKMLHKALDGIHIEKTPFDCLIPSIPCEKKDEKEDLKQLTKQTYDTIVSLSSEFHAFMKNLEFFTDSTTSFDNFITNYERIFVDRRCHHFVSAARQLVTQPYIHLTEVGSSENEDEEKIGDIARMMDEKLKLNQQDLLNLLKSTEADKFSTKLFQFQKCKISTSTFKFVHLLNECLLAAVEADSEMEACRLLTTARNMVEIFLSLGPLHHQQALTTVPQIAAIFFNNCHYLCNRLVTVKTDLQQRVDLSKQVASECNFVEFFADLRTAAANILEQHITQSRRQLSATIGSADIFVGLRDDATYKQCERVLNACAMQIGQISGVWREIMPEFVLAHTLGCLISHLLTIANDMVLAKEDVAASDADIMVSLLTELMQKLKTILTINGVEVIHRVCEEPYFRLTETIFCLNASLAEIGHRWCEGKGH</sequence>
<dbReference type="Gene3D" id="1.10.357.150">
    <property type="match status" value="1"/>
</dbReference>
<keyword evidence="4" id="KW-1185">Reference proteome</keyword>
<evidence type="ECO:0000259" key="2">
    <source>
        <dbReference type="Pfam" id="PF20666"/>
    </source>
</evidence>
<dbReference type="InterPro" id="IPR046362">
    <property type="entry name" value="Zw10/DSL1_C_sf"/>
</dbReference>
<dbReference type="PANTHER" id="PTHR12205:SF0">
    <property type="entry name" value="CENTROMERE_KINETOCHORE PROTEIN ZW10 HOMOLOG"/>
    <property type="match status" value="1"/>
</dbReference>
<accession>A0A915E0D9</accession>
<organism evidence="4 5">
    <name type="scientific">Ditylenchus dipsaci</name>
    <dbReference type="NCBI Taxonomy" id="166011"/>
    <lineage>
        <taxon>Eukaryota</taxon>
        <taxon>Metazoa</taxon>
        <taxon>Ecdysozoa</taxon>
        <taxon>Nematoda</taxon>
        <taxon>Chromadorea</taxon>
        <taxon>Rhabditida</taxon>
        <taxon>Tylenchina</taxon>
        <taxon>Tylenchomorpha</taxon>
        <taxon>Sphaerularioidea</taxon>
        <taxon>Anguinidae</taxon>
        <taxon>Anguininae</taxon>
        <taxon>Ditylenchus</taxon>
    </lineage>
</organism>
<evidence type="ECO:0000259" key="3">
    <source>
        <dbReference type="Pfam" id="PF22766"/>
    </source>
</evidence>